<evidence type="ECO:0000256" key="7">
    <source>
        <dbReference type="ARBA" id="ARBA00025043"/>
    </source>
</evidence>
<dbReference type="GeneID" id="13885477"/>
<sequence>MTTVILPQFEGTEINIALYENVKNSKEIRAKIADLPYALIDAKAIISGEQLLSAIHRALIEVNYNKMRTKSLHSECLLCLSPTSNIGDAFKKFGILDNSTSIIAVHIGAKKEEINYDFIQGTCIEFTDENLGRLADKDYISKIYKLEKTFRPETNSDLSRAVVDAILLRGL</sequence>
<dbReference type="GO" id="GO:0002949">
    <property type="term" value="P:tRNA threonylcarbamoyladenosine modification"/>
    <property type="evidence" value="ECO:0007669"/>
    <property type="project" value="TreeGrafter"/>
</dbReference>
<proteinExistence type="inferred from homology"/>
<dbReference type="PANTHER" id="PTHR15840">
    <property type="entry name" value="CGI-121 FAMILY MEMBER"/>
    <property type="match status" value="1"/>
</dbReference>
<evidence type="ECO:0000256" key="6">
    <source>
        <dbReference type="ARBA" id="ARBA00023242"/>
    </source>
</evidence>
<comment type="subcellular location">
    <subcellularLocation>
        <location evidence="1">Nucleus</location>
    </subcellularLocation>
</comment>
<evidence type="ECO:0000256" key="3">
    <source>
        <dbReference type="ARBA" id="ARBA00015316"/>
    </source>
</evidence>
<dbReference type="GO" id="GO:0005634">
    <property type="term" value="C:nucleus"/>
    <property type="evidence" value="ECO:0007669"/>
    <property type="project" value="UniProtKB-SubCell"/>
</dbReference>
<evidence type="ECO:0000256" key="8">
    <source>
        <dbReference type="RuleBase" id="RU004398"/>
    </source>
</evidence>
<evidence type="ECO:0000256" key="5">
    <source>
        <dbReference type="ARBA" id="ARBA00022694"/>
    </source>
</evidence>
<dbReference type="Gene3D" id="3.30.2380.10">
    <property type="entry name" value="CGI121/TPRKB"/>
    <property type="match status" value="1"/>
</dbReference>
<keyword evidence="10" id="KW-1185">Reference proteome</keyword>
<dbReference type="GO" id="GO:0000049">
    <property type="term" value="F:tRNA binding"/>
    <property type="evidence" value="ECO:0007669"/>
    <property type="project" value="EnsemblFungi"/>
</dbReference>
<dbReference type="OrthoDB" id="329139at2759"/>
<dbReference type="GO" id="GO:0005829">
    <property type="term" value="C:cytosol"/>
    <property type="evidence" value="ECO:0007669"/>
    <property type="project" value="TreeGrafter"/>
</dbReference>
<comment type="function">
    <text evidence="7">Component of the EKC/KEOPS complex that is required for the formation of a threonylcarbamoyl group on adenosine at position 37 (t(6)A37) in tRNAs that read codons beginning with adenine. The complex is probably involved in the transfer of the threonylcarbamoyl moiety of threonylcarbamoyl-AMP (TC-AMP) to the N6 group of A37. CGI121 acts as an allosteric effector that regulates the t(6)A activity of the complex. The EKC/KEOPS complex also promotes both telomere uncapping and telomere elongation. The complex is required for efficient recruitment of transcriptional coactivators. CGI121 is not required for tRNA modification.</text>
</comment>
<dbReference type="PANTHER" id="PTHR15840:SF10">
    <property type="entry name" value="EKC_KEOPS COMPLEX SUBUNIT TPRKB"/>
    <property type="match status" value="1"/>
</dbReference>
<organism evidence="9 10">
    <name type="scientific">Kazachstania africana (strain ATCC 22294 / BCRC 22015 / CBS 2517 / CECT 1963 / NBRC 1671 / NRRL Y-8276)</name>
    <name type="common">Yeast</name>
    <name type="synonym">Kluyveromyces africanus</name>
    <dbReference type="NCBI Taxonomy" id="1071382"/>
    <lineage>
        <taxon>Eukaryota</taxon>
        <taxon>Fungi</taxon>
        <taxon>Dikarya</taxon>
        <taxon>Ascomycota</taxon>
        <taxon>Saccharomycotina</taxon>
        <taxon>Saccharomycetes</taxon>
        <taxon>Saccharomycetales</taxon>
        <taxon>Saccharomycetaceae</taxon>
        <taxon>Kazachstania</taxon>
    </lineage>
</organism>
<dbReference type="Pfam" id="PF08617">
    <property type="entry name" value="CGI-121"/>
    <property type="match status" value="1"/>
</dbReference>
<dbReference type="Proteomes" id="UP000005220">
    <property type="component" value="Chromosome 3"/>
</dbReference>
<evidence type="ECO:0000256" key="1">
    <source>
        <dbReference type="ARBA" id="ARBA00004123"/>
    </source>
</evidence>
<dbReference type="GO" id="GO:0000722">
    <property type="term" value="P:telomere maintenance via recombination"/>
    <property type="evidence" value="ECO:0007669"/>
    <property type="project" value="EnsemblFungi"/>
</dbReference>
<protein>
    <recommendedName>
        <fullName evidence="4">EKC/KEOPS complex subunit CGI121</fullName>
    </recommendedName>
    <alternativeName>
        <fullName evidence="3">EKC/KEOPS complex subunit cgi121</fullName>
    </alternativeName>
</protein>
<reference evidence="9 10" key="1">
    <citation type="journal article" date="2011" name="Proc. Natl. Acad. Sci. U.S.A.">
        <title>Evolutionary erosion of yeast sex chromosomes by mating-type switching accidents.</title>
        <authorList>
            <person name="Gordon J.L."/>
            <person name="Armisen D."/>
            <person name="Proux-Wera E."/>
            <person name="Oheigeartaigh S.S."/>
            <person name="Byrne K.P."/>
            <person name="Wolfe K.H."/>
        </authorList>
    </citation>
    <scope>NUCLEOTIDE SEQUENCE [LARGE SCALE GENOMIC DNA]</scope>
    <source>
        <strain evidence="10">ATCC 22294 / BCRC 22015 / CBS 2517 / CECT 1963 / NBRC 1671 / NRRL Y-8276</strain>
    </source>
</reference>
<evidence type="ECO:0000313" key="9">
    <source>
        <dbReference type="EMBL" id="CCF57559.1"/>
    </source>
</evidence>
<dbReference type="GO" id="GO:0045944">
    <property type="term" value="P:positive regulation of transcription by RNA polymerase II"/>
    <property type="evidence" value="ECO:0007669"/>
    <property type="project" value="EnsemblFungi"/>
</dbReference>
<evidence type="ECO:0000256" key="4">
    <source>
        <dbReference type="ARBA" id="ARBA00016009"/>
    </source>
</evidence>
<gene>
    <name evidence="9" type="primary">KAFR0C05680</name>
    <name evidence="9" type="ORF">KAFR_0C05680</name>
</gene>
<keyword evidence="5" id="KW-0819">tRNA processing</keyword>
<dbReference type="InterPro" id="IPR036504">
    <property type="entry name" value="CGI121/TPRKB_sf"/>
</dbReference>
<dbReference type="InParanoid" id="H2AT59"/>
<dbReference type="eggNOG" id="KOG4066">
    <property type="taxonomic scope" value="Eukaryota"/>
</dbReference>
<dbReference type="InterPro" id="IPR013926">
    <property type="entry name" value="CGI121/TPRKB"/>
</dbReference>
<dbReference type="GO" id="GO:0000408">
    <property type="term" value="C:EKC/KEOPS complex"/>
    <property type="evidence" value="ECO:0007669"/>
    <property type="project" value="EnsemblFungi"/>
</dbReference>
<dbReference type="FunCoup" id="H2AT59">
    <property type="interactions" value="536"/>
</dbReference>
<keyword evidence="6 8" id="KW-0539">Nucleus</keyword>
<evidence type="ECO:0000256" key="2">
    <source>
        <dbReference type="ARBA" id="ARBA00005546"/>
    </source>
</evidence>
<dbReference type="AlphaFoldDB" id="H2AT59"/>
<name>H2AT59_KAZAF</name>
<dbReference type="STRING" id="1071382.H2AT59"/>
<comment type="similarity">
    <text evidence="2 8">Belongs to the CGI121/TPRKB family.</text>
</comment>
<dbReference type="HOGENOM" id="CLU_065847_1_1_1"/>
<dbReference type="SUPFAM" id="SSF143870">
    <property type="entry name" value="PF0523-like"/>
    <property type="match status" value="1"/>
</dbReference>
<dbReference type="RefSeq" id="XP_003956694.1">
    <property type="nucleotide sequence ID" value="XM_003956645.1"/>
</dbReference>
<dbReference type="EMBL" id="HE650823">
    <property type="protein sequence ID" value="CCF57559.1"/>
    <property type="molecule type" value="Genomic_DNA"/>
</dbReference>
<dbReference type="KEGG" id="kaf:KAFR_0C05680"/>
<evidence type="ECO:0000313" key="10">
    <source>
        <dbReference type="Proteomes" id="UP000005220"/>
    </source>
</evidence>
<accession>H2AT59</accession>